<gene>
    <name evidence="1" type="ORF">BRAN1462_LOCUS48033</name>
</gene>
<reference evidence="1" key="1">
    <citation type="submission" date="2021-01" db="EMBL/GenBank/DDBJ databases">
        <authorList>
            <person name="Corre E."/>
            <person name="Pelletier E."/>
            <person name="Niang G."/>
            <person name="Scheremetjew M."/>
            <person name="Finn R."/>
            <person name="Kale V."/>
            <person name="Holt S."/>
            <person name="Cochrane G."/>
            <person name="Meng A."/>
            <person name="Brown T."/>
            <person name="Cohen L."/>
        </authorList>
    </citation>
    <scope>NUCLEOTIDE SEQUENCE</scope>
    <source>
        <strain evidence="1">RCC3387</strain>
    </source>
</reference>
<protein>
    <submittedName>
        <fullName evidence="1">Uncharacterized protein</fullName>
    </submittedName>
</protein>
<evidence type="ECO:0000313" key="1">
    <source>
        <dbReference type="EMBL" id="CAD9626728.1"/>
    </source>
</evidence>
<dbReference type="EMBL" id="HBGW01075511">
    <property type="protein sequence ID" value="CAD9626728.1"/>
    <property type="molecule type" value="Transcribed_RNA"/>
</dbReference>
<dbReference type="AlphaFoldDB" id="A0A7S2M7Y1"/>
<organism evidence="1">
    <name type="scientific">Zooxanthella nutricula</name>
    <dbReference type="NCBI Taxonomy" id="1333877"/>
    <lineage>
        <taxon>Eukaryota</taxon>
        <taxon>Sar</taxon>
        <taxon>Alveolata</taxon>
        <taxon>Dinophyceae</taxon>
        <taxon>Peridiniales</taxon>
        <taxon>Peridiniales incertae sedis</taxon>
        <taxon>Zooxanthella</taxon>
    </lineage>
</organism>
<sequence length="235" mass="26425">MNPHRKTDFSELMRDFHGGSDHLFIPSMKRSVKPVIGLVRTLCKRSVRPPRLFRVDSEWLARQKADAPMCSTNDILTSVLLKTSRAHYGIMPVNLRDRIPGIECSDVGNYWRPQEILVDEFQTPPGVRGVVSAATAVARDSIEQKRDSRRPKLAQVGRIGVVTNWAGFYRQLDLPGCKELVHMPLLHGGQMSHSHFVIFRPAKDEIAVWCAVRDTRVMAGLENVPMFASSVGRIA</sequence>
<proteinExistence type="predicted"/>
<name>A0A7S2M7Y1_9DINO</name>
<accession>A0A7S2M7Y1</accession>